<dbReference type="SMART" id="SM00717">
    <property type="entry name" value="SANT"/>
    <property type="match status" value="2"/>
</dbReference>
<evidence type="ECO:0000259" key="8">
    <source>
        <dbReference type="PROSITE" id="PS50090"/>
    </source>
</evidence>
<evidence type="ECO:0000259" key="9">
    <source>
        <dbReference type="PROSITE" id="PS51294"/>
    </source>
</evidence>
<evidence type="ECO:0000313" key="10">
    <source>
        <dbReference type="EMBL" id="KYP60622.1"/>
    </source>
</evidence>
<keyword evidence="5" id="KW-0804">Transcription</keyword>
<evidence type="ECO:0000256" key="1">
    <source>
        <dbReference type="ARBA" id="ARBA00004123"/>
    </source>
</evidence>
<keyword evidence="3" id="KW-0805">Transcription regulation</keyword>
<dbReference type="GO" id="GO:0005634">
    <property type="term" value="C:nucleus"/>
    <property type="evidence" value="ECO:0007669"/>
    <property type="project" value="UniProtKB-SubCell"/>
</dbReference>
<feature type="domain" description="Myb-like" evidence="8">
    <location>
        <begin position="9"/>
        <end position="62"/>
    </location>
</feature>
<evidence type="ECO:0000256" key="2">
    <source>
        <dbReference type="ARBA" id="ARBA00022737"/>
    </source>
</evidence>
<dbReference type="Pfam" id="PF00249">
    <property type="entry name" value="Myb_DNA-binding"/>
    <property type="match status" value="2"/>
</dbReference>
<dbReference type="FunFam" id="1.10.10.60:FF:000015">
    <property type="entry name" value="Transcription factor RAX3"/>
    <property type="match status" value="1"/>
</dbReference>
<dbReference type="PANTHER" id="PTHR48000">
    <property type="entry name" value="OS09G0431300 PROTEIN"/>
    <property type="match status" value="1"/>
</dbReference>
<keyword evidence="4" id="KW-0238">DNA-binding</keyword>
<feature type="compositionally biased region" description="Polar residues" evidence="7">
    <location>
        <begin position="242"/>
        <end position="256"/>
    </location>
</feature>
<dbReference type="PANTHER" id="PTHR48000:SF46">
    <property type="entry name" value="TRANSCRIPTION FACTOR MYB36"/>
    <property type="match status" value="1"/>
</dbReference>
<organism evidence="10 11">
    <name type="scientific">Cajanus cajan</name>
    <name type="common">Pigeon pea</name>
    <name type="synonym">Cajanus indicus</name>
    <dbReference type="NCBI Taxonomy" id="3821"/>
    <lineage>
        <taxon>Eukaryota</taxon>
        <taxon>Viridiplantae</taxon>
        <taxon>Streptophyta</taxon>
        <taxon>Embryophyta</taxon>
        <taxon>Tracheophyta</taxon>
        <taxon>Spermatophyta</taxon>
        <taxon>Magnoliopsida</taxon>
        <taxon>eudicotyledons</taxon>
        <taxon>Gunneridae</taxon>
        <taxon>Pentapetalae</taxon>
        <taxon>rosids</taxon>
        <taxon>fabids</taxon>
        <taxon>Fabales</taxon>
        <taxon>Fabaceae</taxon>
        <taxon>Papilionoideae</taxon>
        <taxon>50 kb inversion clade</taxon>
        <taxon>NPAAA clade</taxon>
        <taxon>indigoferoid/millettioid clade</taxon>
        <taxon>Phaseoleae</taxon>
        <taxon>Cajanus</taxon>
    </lineage>
</organism>
<accession>A0A151T0N5</accession>
<feature type="region of interest" description="Disordered" evidence="7">
    <location>
        <begin position="230"/>
        <end position="258"/>
    </location>
</feature>
<dbReference type="OMA" id="NAYNQTW"/>
<evidence type="ECO:0000256" key="7">
    <source>
        <dbReference type="SAM" id="MobiDB-lite"/>
    </source>
</evidence>
<name>A0A151T0N5_CAJCA</name>
<protein>
    <submittedName>
        <fullName evidence="10">Transcription factor RAX3</fullName>
    </submittedName>
</protein>
<dbReference type="SUPFAM" id="SSF46689">
    <property type="entry name" value="Homeodomain-like"/>
    <property type="match status" value="1"/>
</dbReference>
<feature type="domain" description="HTH myb-type" evidence="9">
    <location>
        <begin position="9"/>
        <end position="66"/>
    </location>
</feature>
<evidence type="ECO:0000256" key="4">
    <source>
        <dbReference type="ARBA" id="ARBA00023125"/>
    </source>
</evidence>
<dbReference type="AlphaFoldDB" id="A0A151T0N5"/>
<keyword evidence="6" id="KW-0539">Nucleus</keyword>
<feature type="compositionally biased region" description="Low complexity" evidence="7">
    <location>
        <begin position="230"/>
        <end position="241"/>
    </location>
</feature>
<keyword evidence="2" id="KW-0677">Repeat</keyword>
<dbReference type="EMBL" id="CM003611">
    <property type="protein sequence ID" value="KYP60622.1"/>
    <property type="molecule type" value="Genomic_DNA"/>
</dbReference>
<feature type="domain" description="HTH myb-type" evidence="9">
    <location>
        <begin position="67"/>
        <end position="132"/>
    </location>
</feature>
<dbReference type="PROSITE" id="PS51294">
    <property type="entry name" value="HTH_MYB"/>
    <property type="match status" value="2"/>
</dbReference>
<evidence type="ECO:0000313" key="11">
    <source>
        <dbReference type="Proteomes" id="UP000075243"/>
    </source>
</evidence>
<dbReference type="STRING" id="3821.A0A151T0N5"/>
<dbReference type="InterPro" id="IPR009057">
    <property type="entry name" value="Homeodomain-like_sf"/>
</dbReference>
<dbReference type="InterPro" id="IPR001005">
    <property type="entry name" value="SANT/Myb"/>
</dbReference>
<proteinExistence type="predicted"/>
<dbReference type="Gramene" id="C.cajan_22371.t">
    <property type="protein sequence ID" value="C.cajan_22371.t"/>
    <property type="gene ID" value="C.cajan_22371"/>
</dbReference>
<comment type="subcellular location">
    <subcellularLocation>
        <location evidence="1">Nucleus</location>
    </subcellularLocation>
</comment>
<dbReference type="Gene3D" id="1.10.10.60">
    <property type="entry name" value="Homeodomain-like"/>
    <property type="match status" value="2"/>
</dbReference>
<feature type="domain" description="Myb-like" evidence="8">
    <location>
        <begin position="63"/>
        <end position="128"/>
    </location>
</feature>
<reference evidence="10 11" key="1">
    <citation type="journal article" date="2012" name="Nat. Biotechnol.">
        <title>Draft genome sequence of pigeonpea (Cajanus cajan), an orphan legume crop of resource-poor farmers.</title>
        <authorList>
            <person name="Varshney R.K."/>
            <person name="Chen W."/>
            <person name="Li Y."/>
            <person name="Bharti A.K."/>
            <person name="Saxena R.K."/>
            <person name="Schlueter J.A."/>
            <person name="Donoghue M.T."/>
            <person name="Azam S."/>
            <person name="Fan G."/>
            <person name="Whaley A.M."/>
            <person name="Farmer A.D."/>
            <person name="Sheridan J."/>
            <person name="Iwata A."/>
            <person name="Tuteja R."/>
            <person name="Penmetsa R.V."/>
            <person name="Wu W."/>
            <person name="Upadhyaya H.D."/>
            <person name="Yang S.P."/>
            <person name="Shah T."/>
            <person name="Saxena K.B."/>
            <person name="Michael T."/>
            <person name="McCombie W.R."/>
            <person name="Yang B."/>
            <person name="Zhang G."/>
            <person name="Yang H."/>
            <person name="Wang J."/>
            <person name="Spillane C."/>
            <person name="Cook D.R."/>
            <person name="May G.D."/>
            <person name="Xu X."/>
            <person name="Jackson S.A."/>
        </authorList>
    </citation>
    <scope>NUCLEOTIDE SEQUENCE [LARGE SCALE GENOMIC DNA]</scope>
    <source>
        <strain evidence="11">cv. Asha</strain>
    </source>
</reference>
<dbReference type="GO" id="GO:0003677">
    <property type="term" value="F:DNA binding"/>
    <property type="evidence" value="ECO:0007669"/>
    <property type="project" value="UniProtKB-KW"/>
</dbReference>
<evidence type="ECO:0000256" key="3">
    <source>
        <dbReference type="ARBA" id="ARBA00023015"/>
    </source>
</evidence>
<keyword evidence="11" id="KW-1185">Reference proteome</keyword>
<dbReference type="Proteomes" id="UP000075243">
    <property type="component" value="Chromosome 9"/>
</dbReference>
<evidence type="ECO:0000256" key="5">
    <source>
        <dbReference type="ARBA" id="ARBA00023163"/>
    </source>
</evidence>
<sequence length="308" mass="34034">MGRAPCCDKANVKRGPWSPEEDATLKSYVETHGTGGNWIALPKKAGLRRCGKSCRLRWLNYLRPDIKHGGFTEEEDNIICTLYAQLGSRLNYGTLIKLCSCLFRWSAIASQLPGRTDNDVKNHWNTKLKKKIMSGEVSLKALTNNDPLIPSSPTPSLTQNSVFPSSQNQNFLPPMLSILDANSGFNNVNEQNISFDQTNGLYGPHVMDVVSEIGASSSINNNINPMVSLSGEGSSVSDSSSIAMNNNKGSVSQPQHASDESMEMMDFGFGFPYDLVNGLNCHYERVGEFPPSWYPEWVDFSYANIKPH</sequence>
<dbReference type="InterPro" id="IPR017930">
    <property type="entry name" value="Myb_dom"/>
</dbReference>
<gene>
    <name evidence="10" type="ORF">KK1_023029</name>
</gene>
<dbReference type="CDD" id="cd00167">
    <property type="entry name" value="SANT"/>
    <property type="match status" value="2"/>
</dbReference>
<dbReference type="PROSITE" id="PS50090">
    <property type="entry name" value="MYB_LIKE"/>
    <property type="match status" value="2"/>
</dbReference>
<evidence type="ECO:0000256" key="6">
    <source>
        <dbReference type="ARBA" id="ARBA00023242"/>
    </source>
</evidence>